<name>A0A1L0G059_9ASCO</name>
<protein>
    <submittedName>
        <fullName evidence="2">CIC11C00000000573</fullName>
    </submittedName>
</protein>
<sequence length="289" mass="32870">MFQTDLYSTRLRDGSLYLLPLFTYRVKYMSKRDEFEQYRQRRPLADVSAKANNIFHSVNSNKTSRAPFSVFNKSGHGSNLVSSKVSKVGPIGVNKVHNYNHGRTQGIKISSIKHLAPVRKQKSKSALSVLNLPLKVHRKTTDRQPALAGDKRTCFNYNSVVSESNRAIEKFDSWYQIQRYSFTGKEINAESLKSIYLIKGVNQVGKFLLAVELNGESSEKSDNSDKRDNCENEGRETSKNRNLEVCILMNPNKIKLEIGDSITLGQSKILSIDGQNTRVFSTWRVRLKE</sequence>
<evidence type="ECO:0000256" key="1">
    <source>
        <dbReference type="SAM" id="MobiDB-lite"/>
    </source>
</evidence>
<feature type="region of interest" description="Disordered" evidence="1">
    <location>
        <begin position="217"/>
        <end position="236"/>
    </location>
</feature>
<organism evidence="2 3">
    <name type="scientific">Sungouiella intermedia</name>
    <dbReference type="NCBI Taxonomy" id="45354"/>
    <lineage>
        <taxon>Eukaryota</taxon>
        <taxon>Fungi</taxon>
        <taxon>Dikarya</taxon>
        <taxon>Ascomycota</taxon>
        <taxon>Saccharomycotina</taxon>
        <taxon>Pichiomycetes</taxon>
        <taxon>Metschnikowiaceae</taxon>
        <taxon>Sungouiella</taxon>
    </lineage>
</organism>
<keyword evidence="3" id="KW-1185">Reference proteome</keyword>
<dbReference type="Proteomes" id="UP000182334">
    <property type="component" value="Chromosome II"/>
</dbReference>
<proteinExistence type="predicted"/>
<reference evidence="2 3" key="1">
    <citation type="submission" date="2016-10" db="EMBL/GenBank/DDBJ databases">
        <authorList>
            <person name="de Groot N.N."/>
        </authorList>
    </citation>
    <scope>NUCLEOTIDE SEQUENCE [LARGE SCALE GENOMIC DNA]</scope>
    <source>
        <strain evidence="2 3">CBS 141442</strain>
    </source>
</reference>
<evidence type="ECO:0000313" key="2">
    <source>
        <dbReference type="EMBL" id="SGZ50093.1"/>
    </source>
</evidence>
<gene>
    <name evidence="2" type="ORF">SAMEA4029010_CIC11G00000000573</name>
</gene>
<dbReference type="EMBL" id="LT635757">
    <property type="protein sequence ID" value="SGZ50093.1"/>
    <property type="molecule type" value="Genomic_DNA"/>
</dbReference>
<evidence type="ECO:0000313" key="3">
    <source>
        <dbReference type="Proteomes" id="UP000182334"/>
    </source>
</evidence>
<dbReference type="AlphaFoldDB" id="A0A1L0G059"/>
<accession>A0A1L0G059</accession>